<feature type="domain" description="Integrase catalytic" evidence="1">
    <location>
        <begin position="1"/>
        <end position="99"/>
    </location>
</feature>
<dbReference type="InterPro" id="IPR001584">
    <property type="entry name" value="Integrase_cat-core"/>
</dbReference>
<protein>
    <submittedName>
        <fullName evidence="2">Pro-Pol poly</fullName>
    </submittedName>
</protein>
<comment type="caution">
    <text evidence="2">The sequence shown here is derived from an EMBL/GenBank/DDBJ whole genome shotgun (WGS) entry which is preliminary data.</text>
</comment>
<evidence type="ECO:0000313" key="3">
    <source>
        <dbReference type="Proteomes" id="UP001152795"/>
    </source>
</evidence>
<evidence type="ECO:0000313" key="2">
    <source>
        <dbReference type="EMBL" id="CAB3981035.1"/>
    </source>
</evidence>
<name>A0A6S7FMP1_PARCT</name>
<evidence type="ECO:0000259" key="1">
    <source>
        <dbReference type="PROSITE" id="PS50994"/>
    </source>
</evidence>
<dbReference type="GO" id="GO:0003676">
    <property type="term" value="F:nucleic acid binding"/>
    <property type="evidence" value="ECO:0007669"/>
    <property type="project" value="InterPro"/>
</dbReference>
<dbReference type="InterPro" id="IPR012337">
    <property type="entry name" value="RNaseH-like_sf"/>
</dbReference>
<dbReference type="AlphaFoldDB" id="A0A6S7FMP1"/>
<keyword evidence="3" id="KW-1185">Reference proteome</keyword>
<dbReference type="OrthoDB" id="8037646at2759"/>
<dbReference type="PROSITE" id="PS50994">
    <property type="entry name" value="INTEGRASE"/>
    <property type="match status" value="1"/>
</dbReference>
<sequence>MPAYVHSDRGAAFMTLKLRAFFAEKGIATSRTTSYNPEGNDQVEKYNGVVWQTTIKSLRSKNLPTKHWQLVLPDVLHSICSLLCTATNETPHKLFFSFPRRSSTGSSIPTWLATPGTVFLKRHVRASKTCPLVDEVELLQANPQYAYIRYPDGRETTVATRHLDPRGQQEIVLSEPAQLPIWTPTSTSEIAPVSPEAVPVSTEGSSCAESAPISTVEEHPPLRRSERGSWEKAIKNRLKYIRKYDAKKRKLLELGSAGADKPVKETITQVVVKTTRRMDFWNEIPTSTENERIISDHVEELQKECSCPLGNQDVVKVKNIMVTTYEYRRTQVLTKPVPVKELVNKFPPQLLVGVENGTEKVMVQYFEGLNALVWKDFVIFFKIVLCRSGEHICYDCTSGSTKDEKKTASALIEILGEDDDISDHIRNAAHPMLIGVGKNPLKLDCLFICVEGDKLVDVSIYSSDTVLLCFYAVYIMYFQLRTPLITKIFFILSIQ</sequence>
<reference evidence="2" key="1">
    <citation type="submission" date="2020-04" db="EMBL/GenBank/DDBJ databases">
        <authorList>
            <person name="Alioto T."/>
            <person name="Alioto T."/>
            <person name="Gomez Garrido J."/>
        </authorList>
    </citation>
    <scope>NUCLEOTIDE SEQUENCE</scope>
    <source>
        <strain evidence="2">A484AB</strain>
    </source>
</reference>
<dbReference type="Gene3D" id="3.30.420.10">
    <property type="entry name" value="Ribonuclease H-like superfamily/Ribonuclease H"/>
    <property type="match status" value="1"/>
</dbReference>
<dbReference type="SUPFAM" id="SSF53098">
    <property type="entry name" value="Ribonuclease H-like"/>
    <property type="match status" value="1"/>
</dbReference>
<dbReference type="Proteomes" id="UP001152795">
    <property type="component" value="Unassembled WGS sequence"/>
</dbReference>
<gene>
    <name evidence="2" type="ORF">PACLA_8A084296</name>
</gene>
<dbReference type="InterPro" id="IPR036397">
    <property type="entry name" value="RNaseH_sf"/>
</dbReference>
<proteinExistence type="predicted"/>
<dbReference type="EMBL" id="CACRXK020000346">
    <property type="protein sequence ID" value="CAB3981035.1"/>
    <property type="molecule type" value="Genomic_DNA"/>
</dbReference>
<accession>A0A6S7FMP1</accession>
<organism evidence="2 3">
    <name type="scientific">Paramuricea clavata</name>
    <name type="common">Red gorgonian</name>
    <name type="synonym">Violescent sea-whip</name>
    <dbReference type="NCBI Taxonomy" id="317549"/>
    <lineage>
        <taxon>Eukaryota</taxon>
        <taxon>Metazoa</taxon>
        <taxon>Cnidaria</taxon>
        <taxon>Anthozoa</taxon>
        <taxon>Octocorallia</taxon>
        <taxon>Malacalcyonacea</taxon>
        <taxon>Plexauridae</taxon>
        <taxon>Paramuricea</taxon>
    </lineage>
</organism>
<dbReference type="GO" id="GO:0015074">
    <property type="term" value="P:DNA integration"/>
    <property type="evidence" value="ECO:0007669"/>
    <property type="project" value="InterPro"/>
</dbReference>